<feature type="transmembrane region" description="Helical" evidence="2">
    <location>
        <begin position="223"/>
        <end position="250"/>
    </location>
</feature>
<feature type="transmembrane region" description="Helical" evidence="2">
    <location>
        <begin position="77"/>
        <end position="97"/>
    </location>
</feature>
<reference evidence="3 4" key="1">
    <citation type="journal article" date="2016" name="Int. J. Syst. Evol. Microbiol.">
        <title>Pyruvatibacter mobilis gen. nov., sp. nov., a marine bacterium from the culture broth of Picochlorum sp. 122.</title>
        <authorList>
            <person name="Wang G."/>
            <person name="Tang M."/>
            <person name="Wu H."/>
            <person name="Dai S."/>
            <person name="Li T."/>
            <person name="Chen C."/>
            <person name="He H."/>
            <person name="Fan J."/>
            <person name="Xiang W."/>
            <person name="Li X."/>
        </authorList>
    </citation>
    <scope>NUCLEOTIDE SEQUENCE [LARGE SCALE GENOMIC DNA]</scope>
    <source>
        <strain evidence="3 4">GYP-11</strain>
    </source>
</reference>
<dbReference type="RefSeq" id="WP_160586739.1">
    <property type="nucleotide sequence ID" value="NZ_BMHN01000001.1"/>
</dbReference>
<keyword evidence="2" id="KW-0472">Membrane</keyword>
<name>A0A845Q8V1_9HYPH</name>
<feature type="transmembrane region" description="Helical" evidence="2">
    <location>
        <begin position="173"/>
        <end position="202"/>
    </location>
</feature>
<keyword evidence="2" id="KW-0812">Transmembrane</keyword>
<dbReference type="EMBL" id="WXYQ01000001">
    <property type="protein sequence ID" value="NBG94688.1"/>
    <property type="molecule type" value="Genomic_DNA"/>
</dbReference>
<dbReference type="Proteomes" id="UP000470384">
    <property type="component" value="Unassembled WGS sequence"/>
</dbReference>
<evidence type="ECO:0000313" key="4">
    <source>
        <dbReference type="Proteomes" id="UP000470384"/>
    </source>
</evidence>
<gene>
    <name evidence="3" type="ORF">GTQ45_02965</name>
</gene>
<dbReference type="Pfam" id="PF09955">
    <property type="entry name" value="DUF2189"/>
    <property type="match status" value="1"/>
</dbReference>
<evidence type="ECO:0000313" key="3">
    <source>
        <dbReference type="EMBL" id="NBG94688.1"/>
    </source>
</evidence>
<protein>
    <submittedName>
        <fullName evidence="3">DUF2189 domain-containing protein</fullName>
    </submittedName>
</protein>
<feature type="transmembrane region" description="Helical" evidence="2">
    <location>
        <begin position="125"/>
        <end position="153"/>
    </location>
</feature>
<evidence type="ECO:0000256" key="2">
    <source>
        <dbReference type="SAM" id="Phobius"/>
    </source>
</evidence>
<dbReference type="InterPro" id="IPR018692">
    <property type="entry name" value="DUF2189"/>
</dbReference>
<feature type="transmembrane region" description="Helical" evidence="2">
    <location>
        <begin position="52"/>
        <end position="71"/>
    </location>
</feature>
<accession>A0A845Q8V1</accession>
<proteinExistence type="predicted"/>
<dbReference type="AlphaFoldDB" id="A0A845Q8V1"/>
<dbReference type="OrthoDB" id="9809543at2"/>
<evidence type="ECO:0000256" key="1">
    <source>
        <dbReference type="SAM" id="MobiDB-lite"/>
    </source>
</evidence>
<feature type="compositionally biased region" description="Basic and acidic residues" evidence="1">
    <location>
        <begin position="1"/>
        <end position="12"/>
    </location>
</feature>
<comment type="caution">
    <text evidence="3">The sequence shown here is derived from an EMBL/GenBank/DDBJ whole genome shotgun (WGS) entry which is preliminary data.</text>
</comment>
<feature type="region of interest" description="Disordered" evidence="1">
    <location>
        <begin position="1"/>
        <end position="21"/>
    </location>
</feature>
<dbReference type="GeneID" id="300653676"/>
<keyword evidence="2" id="KW-1133">Transmembrane helix</keyword>
<organism evidence="3 4">
    <name type="scientific">Pyruvatibacter mobilis</name>
    <dbReference type="NCBI Taxonomy" id="1712261"/>
    <lineage>
        <taxon>Bacteria</taxon>
        <taxon>Pseudomonadati</taxon>
        <taxon>Pseudomonadota</taxon>
        <taxon>Alphaproteobacteria</taxon>
        <taxon>Hyphomicrobiales</taxon>
        <taxon>Parvibaculaceae</taxon>
        <taxon>Pyruvatibacter</taxon>
    </lineage>
</organism>
<sequence length="277" mass="29485">MTTQDVAHHHADTGSNGAAKPAPAINRVAMDAPWRWLAAGWRDMWTRPGLSLGYGLVAVGVSAGLAAALWYAGLFSLILVLAAGFLIVAPLLAVGLYEMSRRLQAGEPVTRADIALVSTASPVQLAFVGIILMLMFLAWIRVATLLFAIFFGLEAMPPFEQFFPALILEPRGLSLLVIGTIVGGLIAAAVFSVAVVSVPMLLERDVDAVTAVLTSLRSVQENFGPMALWAWLIMVLTVFGIASLFVGLIITFPLVGHATWHAYKDVVAPESAPKEPA</sequence>
<keyword evidence="4" id="KW-1185">Reference proteome</keyword>